<dbReference type="EMBL" id="AP012167">
    <property type="protein sequence ID" value="BAN05747.1"/>
    <property type="molecule type" value="Genomic_DNA"/>
</dbReference>
<organism evidence="1 2">
    <name type="scientific">Levilactobacillus brevis KB290</name>
    <dbReference type="NCBI Taxonomy" id="1001583"/>
    <lineage>
        <taxon>Bacteria</taxon>
        <taxon>Bacillati</taxon>
        <taxon>Bacillota</taxon>
        <taxon>Bacilli</taxon>
        <taxon>Lactobacillales</taxon>
        <taxon>Lactobacillaceae</taxon>
        <taxon>Levilactobacillus</taxon>
    </lineage>
</organism>
<dbReference type="Proteomes" id="UP000012042">
    <property type="component" value="Chromosome"/>
</dbReference>
<dbReference type="AlphaFoldDB" id="M5ABT2"/>
<accession>M5ABT2</accession>
<name>M5ABT2_LEVBR</name>
<dbReference type="KEGG" id="lbk:LVISKB_0112"/>
<sequence>MAGDCVGLAQLSRLLLVVIALSGRAYSVSP</sequence>
<reference evidence="1 2" key="1">
    <citation type="journal article" date="2013" name="PLoS ONE">
        <title>Genomic Analysis by Deep Sequencing of the Probiotic Lactobacillus brevis KB290 Harboring Nine Plasmids Reveals Genomic Stability.</title>
        <authorList>
            <person name="Fukao M."/>
            <person name="Oshima K."/>
            <person name="Morita H."/>
            <person name="Toh H."/>
            <person name="Suda W."/>
            <person name="Kim S.W."/>
            <person name="Suzuki S."/>
            <person name="Yakabe T."/>
            <person name="Hattori M."/>
            <person name="Yajima N."/>
        </authorList>
    </citation>
    <scope>NUCLEOTIDE SEQUENCE [LARGE SCALE GENOMIC DNA]</scope>
    <source>
        <strain evidence="1 2">KB290</strain>
    </source>
</reference>
<evidence type="ECO:0000313" key="1">
    <source>
        <dbReference type="EMBL" id="BAN05747.1"/>
    </source>
</evidence>
<dbReference type="HOGENOM" id="CLU_3404128_0_0_9"/>
<gene>
    <name evidence="1" type="ORF">LVISKB_0112</name>
</gene>
<proteinExistence type="predicted"/>
<evidence type="ECO:0000313" key="2">
    <source>
        <dbReference type="Proteomes" id="UP000012042"/>
    </source>
</evidence>
<protein>
    <submittedName>
        <fullName evidence="1">Uncharacterized protein</fullName>
    </submittedName>
</protein>